<reference evidence="1 2" key="1">
    <citation type="submission" date="2015-04" db="EMBL/GenBank/DDBJ databases">
        <title>Draft genome sequence of bacteremic isolate Catabacter hongkongensis type strain HKU16T.</title>
        <authorList>
            <person name="Lau S.K."/>
            <person name="Teng J.L."/>
            <person name="Huang Y."/>
            <person name="Curreem S.O."/>
            <person name="Tsui S.K."/>
            <person name="Woo P.C."/>
        </authorList>
    </citation>
    <scope>NUCLEOTIDE SEQUENCE [LARGE SCALE GENOMIC DNA]</scope>
    <source>
        <strain evidence="1 2">HKU16</strain>
    </source>
</reference>
<dbReference type="EMBL" id="LAYJ01000134">
    <property type="protein sequence ID" value="KKI49350.1"/>
    <property type="molecule type" value="Genomic_DNA"/>
</dbReference>
<gene>
    <name evidence="1" type="ORF">CHK_3202</name>
</gene>
<name>A0A0M2NGD5_9FIRM</name>
<sequence length="64" mass="7860">MRLLEYFRYCSHFLNPPENYKIIYNPPKNYIQIHFYNAFNPNIKAYKFSCTIIVIFRENAIFCN</sequence>
<dbReference type="AlphaFoldDB" id="A0A0M2NGD5"/>
<evidence type="ECO:0000313" key="2">
    <source>
        <dbReference type="Proteomes" id="UP000034076"/>
    </source>
</evidence>
<dbReference type="STRING" id="270498.CHK_3202"/>
<accession>A0A0M2NGD5</accession>
<comment type="caution">
    <text evidence="1">The sequence shown here is derived from an EMBL/GenBank/DDBJ whole genome shotgun (WGS) entry which is preliminary data.</text>
</comment>
<protein>
    <submittedName>
        <fullName evidence="1">Uncharacterized protein</fullName>
    </submittedName>
</protein>
<dbReference type="Proteomes" id="UP000034076">
    <property type="component" value="Unassembled WGS sequence"/>
</dbReference>
<keyword evidence="2" id="KW-1185">Reference proteome</keyword>
<evidence type="ECO:0000313" key="1">
    <source>
        <dbReference type="EMBL" id="KKI49350.1"/>
    </source>
</evidence>
<proteinExistence type="predicted"/>
<organism evidence="1 2">
    <name type="scientific">Christensenella hongkongensis</name>
    <dbReference type="NCBI Taxonomy" id="270498"/>
    <lineage>
        <taxon>Bacteria</taxon>
        <taxon>Bacillati</taxon>
        <taxon>Bacillota</taxon>
        <taxon>Clostridia</taxon>
        <taxon>Christensenellales</taxon>
        <taxon>Christensenellaceae</taxon>
        <taxon>Christensenella</taxon>
    </lineage>
</organism>